<dbReference type="GO" id="GO:0004326">
    <property type="term" value="F:tetrahydrofolylpolyglutamate synthase activity"/>
    <property type="evidence" value="ECO:0007669"/>
    <property type="project" value="UniProtKB-EC"/>
</dbReference>
<keyword evidence="10" id="KW-0547">Nucleotide-binding</keyword>
<dbReference type="Gene3D" id="3.90.190.20">
    <property type="entry name" value="Mur ligase, C-terminal domain"/>
    <property type="match status" value="1"/>
</dbReference>
<evidence type="ECO:0000256" key="8">
    <source>
        <dbReference type="ARBA" id="ARBA00022598"/>
    </source>
</evidence>
<dbReference type="OrthoDB" id="9809356at2"/>
<dbReference type="RefSeq" id="WP_083562056.1">
    <property type="nucleotide sequence ID" value="NZ_AQQV01000003.1"/>
</dbReference>
<keyword evidence="13" id="KW-0289">Folate biosynthesis</keyword>
<comment type="function">
    <text evidence="1">Functions in two distinct reactions of the de novo folate biosynthetic pathway. Catalyzes the addition of a glutamate residue to dihydropteroate (7,8-dihydropteroate or H2Pte) to form dihydrofolate (7,8-dihydrofolate monoglutamate or H2Pte-Glu). Also catalyzes successive additions of L-glutamate to tetrahydrofolate or 10-formyltetrahydrofolate or 5,10-methylenetetrahydrofolate, leading to folylpolyglutamate derivatives.</text>
</comment>
<evidence type="ECO:0000256" key="16">
    <source>
        <dbReference type="ARBA" id="ARBA00032510"/>
    </source>
</evidence>
<evidence type="ECO:0000256" key="6">
    <source>
        <dbReference type="ARBA" id="ARBA00013025"/>
    </source>
</evidence>
<keyword evidence="12" id="KW-0460">Magnesium</keyword>
<comment type="similarity">
    <text evidence="4">Belongs to the folylpolyglutamate synthase family.</text>
</comment>
<comment type="caution">
    <text evidence="23">The sequence shown here is derived from an EMBL/GenBank/DDBJ whole genome shotgun (WGS) entry which is preliminary data.</text>
</comment>
<dbReference type="InterPro" id="IPR004101">
    <property type="entry name" value="Mur_ligase_C"/>
</dbReference>
<comment type="catalytic activity">
    <reaction evidence="17">
        <text>(6S)-5,6,7,8-tetrahydrofolyl-(gamma-L-Glu)(n) + L-glutamate + ATP = (6S)-5,6,7,8-tetrahydrofolyl-(gamma-L-Glu)(n+1) + ADP + phosphate + H(+)</text>
        <dbReference type="Rhea" id="RHEA:10580"/>
        <dbReference type="Rhea" id="RHEA-COMP:14738"/>
        <dbReference type="Rhea" id="RHEA-COMP:14740"/>
        <dbReference type="ChEBI" id="CHEBI:15378"/>
        <dbReference type="ChEBI" id="CHEBI:29985"/>
        <dbReference type="ChEBI" id="CHEBI:30616"/>
        <dbReference type="ChEBI" id="CHEBI:43474"/>
        <dbReference type="ChEBI" id="CHEBI:141005"/>
        <dbReference type="ChEBI" id="CHEBI:456216"/>
        <dbReference type="EC" id="6.3.2.17"/>
    </reaction>
</comment>
<evidence type="ECO:0000313" key="23">
    <source>
        <dbReference type="EMBL" id="ORE86030.1"/>
    </source>
</evidence>
<comment type="catalytic activity">
    <reaction evidence="18">
        <text>10-formyltetrahydrofolyl-(gamma-L-Glu)(n) + L-glutamate + ATP = 10-formyltetrahydrofolyl-(gamma-L-Glu)(n+1) + ADP + phosphate + H(+)</text>
        <dbReference type="Rhea" id="RHEA:51904"/>
        <dbReference type="Rhea" id="RHEA-COMP:13088"/>
        <dbReference type="Rhea" id="RHEA-COMP:14300"/>
        <dbReference type="ChEBI" id="CHEBI:15378"/>
        <dbReference type="ChEBI" id="CHEBI:29985"/>
        <dbReference type="ChEBI" id="CHEBI:30616"/>
        <dbReference type="ChEBI" id="CHEBI:43474"/>
        <dbReference type="ChEBI" id="CHEBI:134413"/>
        <dbReference type="ChEBI" id="CHEBI:456216"/>
        <dbReference type="EC" id="6.3.2.17"/>
    </reaction>
</comment>
<evidence type="ECO:0000256" key="18">
    <source>
        <dbReference type="ARBA" id="ARBA00047808"/>
    </source>
</evidence>
<evidence type="ECO:0000256" key="19">
    <source>
        <dbReference type="ARBA" id="ARBA00049035"/>
    </source>
</evidence>
<evidence type="ECO:0000256" key="9">
    <source>
        <dbReference type="ARBA" id="ARBA00022723"/>
    </source>
</evidence>
<organism evidence="23 24">
    <name type="scientific">Oceanococcus atlanticus</name>
    <dbReference type="NCBI Taxonomy" id="1317117"/>
    <lineage>
        <taxon>Bacteria</taxon>
        <taxon>Pseudomonadati</taxon>
        <taxon>Pseudomonadota</taxon>
        <taxon>Gammaproteobacteria</taxon>
        <taxon>Chromatiales</taxon>
        <taxon>Oceanococcaceae</taxon>
        <taxon>Oceanococcus</taxon>
    </lineage>
</organism>
<evidence type="ECO:0000256" key="7">
    <source>
        <dbReference type="ARBA" id="ARBA00019357"/>
    </source>
</evidence>
<dbReference type="SUPFAM" id="SSF53623">
    <property type="entry name" value="MurD-like peptide ligases, catalytic domain"/>
    <property type="match status" value="1"/>
</dbReference>
<dbReference type="PANTHER" id="PTHR11136">
    <property type="entry name" value="FOLYLPOLYGLUTAMATE SYNTHASE-RELATED"/>
    <property type="match status" value="1"/>
</dbReference>
<evidence type="ECO:0000256" key="12">
    <source>
        <dbReference type="ARBA" id="ARBA00022842"/>
    </source>
</evidence>
<gene>
    <name evidence="23" type="ORF">ATO7_12073</name>
</gene>
<dbReference type="UniPathway" id="UPA00077">
    <property type="reaction ID" value="UER00157"/>
</dbReference>
<name>A0A1Y1SBK8_9GAMM</name>
<keyword evidence="8" id="KW-0436">Ligase</keyword>
<dbReference type="EC" id="6.3.2.12" evidence="5"/>
<evidence type="ECO:0000259" key="22">
    <source>
        <dbReference type="Pfam" id="PF08245"/>
    </source>
</evidence>
<evidence type="ECO:0000256" key="5">
    <source>
        <dbReference type="ARBA" id="ARBA00013023"/>
    </source>
</evidence>
<reference evidence="23 24" key="1">
    <citation type="submission" date="2013-04" db="EMBL/GenBank/DDBJ databases">
        <title>Oceanococcus atlanticus 22II-S10r2 Genome Sequencing.</title>
        <authorList>
            <person name="Lai Q."/>
            <person name="Li G."/>
            <person name="Shao Z."/>
        </authorList>
    </citation>
    <scope>NUCLEOTIDE SEQUENCE [LARGE SCALE GENOMIC DNA]</scope>
    <source>
        <strain evidence="23 24">22II-S10r2</strain>
    </source>
</reference>
<keyword evidence="24" id="KW-1185">Reference proteome</keyword>
<evidence type="ECO:0000256" key="15">
    <source>
        <dbReference type="ARBA" id="ARBA00030592"/>
    </source>
</evidence>
<evidence type="ECO:0000256" key="10">
    <source>
        <dbReference type="ARBA" id="ARBA00022741"/>
    </source>
</evidence>
<dbReference type="SUPFAM" id="SSF53244">
    <property type="entry name" value="MurD-like peptide ligases, peptide-binding domain"/>
    <property type="match status" value="1"/>
</dbReference>
<dbReference type="Pfam" id="PF08245">
    <property type="entry name" value="Mur_ligase_M"/>
    <property type="match status" value="1"/>
</dbReference>
<evidence type="ECO:0000256" key="2">
    <source>
        <dbReference type="ARBA" id="ARBA00004799"/>
    </source>
</evidence>
<evidence type="ECO:0000259" key="21">
    <source>
        <dbReference type="Pfam" id="PF02875"/>
    </source>
</evidence>
<protein>
    <recommendedName>
        <fullName evidence="7">Dihydrofolate synthase/folylpolyglutamate synthase</fullName>
        <ecNumber evidence="5">6.3.2.12</ecNumber>
        <ecNumber evidence="6">6.3.2.17</ecNumber>
    </recommendedName>
    <alternativeName>
        <fullName evidence="16">Folylpoly-gamma-glutamate synthetase-dihydrofolate synthetase</fullName>
    </alternativeName>
    <alternativeName>
        <fullName evidence="14">Folylpolyglutamate synthetase</fullName>
    </alternativeName>
    <alternativeName>
        <fullName evidence="15">Tetrahydrofolylpolyglutamate synthase</fullName>
    </alternativeName>
</protein>
<comment type="pathway">
    <text evidence="3">Cofactor biosynthesis; tetrahydrofolylpolyglutamate biosynthesis.</text>
</comment>
<dbReference type="InterPro" id="IPR013221">
    <property type="entry name" value="Mur_ligase_cen"/>
</dbReference>
<evidence type="ECO:0000256" key="3">
    <source>
        <dbReference type="ARBA" id="ARBA00005150"/>
    </source>
</evidence>
<evidence type="ECO:0000313" key="24">
    <source>
        <dbReference type="Proteomes" id="UP000192342"/>
    </source>
</evidence>
<comment type="catalytic activity">
    <reaction evidence="20">
        <text>7,8-dihydropteroate + L-glutamate + ATP = 7,8-dihydrofolate + ADP + phosphate + H(+)</text>
        <dbReference type="Rhea" id="RHEA:23584"/>
        <dbReference type="ChEBI" id="CHEBI:15378"/>
        <dbReference type="ChEBI" id="CHEBI:17839"/>
        <dbReference type="ChEBI" id="CHEBI:29985"/>
        <dbReference type="ChEBI" id="CHEBI:30616"/>
        <dbReference type="ChEBI" id="CHEBI:43474"/>
        <dbReference type="ChEBI" id="CHEBI:57451"/>
        <dbReference type="ChEBI" id="CHEBI:456216"/>
        <dbReference type="EC" id="6.3.2.12"/>
    </reaction>
</comment>
<dbReference type="NCBIfam" id="TIGR01499">
    <property type="entry name" value="folC"/>
    <property type="match status" value="1"/>
</dbReference>
<evidence type="ECO:0000256" key="14">
    <source>
        <dbReference type="ARBA" id="ARBA00030048"/>
    </source>
</evidence>
<dbReference type="InterPro" id="IPR036615">
    <property type="entry name" value="Mur_ligase_C_dom_sf"/>
</dbReference>
<evidence type="ECO:0000256" key="20">
    <source>
        <dbReference type="ARBA" id="ARBA00049161"/>
    </source>
</evidence>
<dbReference type="Pfam" id="PF02875">
    <property type="entry name" value="Mur_ligase_C"/>
    <property type="match status" value="1"/>
</dbReference>
<proteinExistence type="inferred from homology"/>
<evidence type="ECO:0000256" key="13">
    <source>
        <dbReference type="ARBA" id="ARBA00022909"/>
    </source>
</evidence>
<dbReference type="GO" id="GO:0046656">
    <property type="term" value="P:folic acid biosynthetic process"/>
    <property type="evidence" value="ECO:0007669"/>
    <property type="project" value="UniProtKB-KW"/>
</dbReference>
<evidence type="ECO:0000256" key="17">
    <source>
        <dbReference type="ARBA" id="ARBA00047493"/>
    </source>
</evidence>
<dbReference type="EC" id="6.3.2.17" evidence="6"/>
<comment type="pathway">
    <text evidence="2">Cofactor biosynthesis; tetrahydrofolate biosynthesis; 7,8-dihydrofolate from 2-amino-4-hydroxy-6-hydroxymethyl-7,8-dihydropteridine diphosphate and 4-aminobenzoate: step 2/2.</text>
</comment>
<dbReference type="InterPro" id="IPR001645">
    <property type="entry name" value="Folylpolyglutamate_synth"/>
</dbReference>
<dbReference type="GO" id="GO:0046872">
    <property type="term" value="F:metal ion binding"/>
    <property type="evidence" value="ECO:0007669"/>
    <property type="project" value="UniProtKB-KW"/>
</dbReference>
<dbReference type="GO" id="GO:0046654">
    <property type="term" value="P:tetrahydrofolate biosynthetic process"/>
    <property type="evidence" value="ECO:0007669"/>
    <property type="project" value="UniProtKB-UniPathway"/>
</dbReference>
<dbReference type="Gene3D" id="3.40.1190.10">
    <property type="entry name" value="Mur-like, catalytic domain"/>
    <property type="match status" value="1"/>
</dbReference>
<dbReference type="GO" id="GO:0005737">
    <property type="term" value="C:cytoplasm"/>
    <property type="evidence" value="ECO:0007669"/>
    <property type="project" value="TreeGrafter"/>
</dbReference>
<accession>A0A1Y1SBK8</accession>
<dbReference type="GO" id="GO:0008841">
    <property type="term" value="F:dihydrofolate synthase activity"/>
    <property type="evidence" value="ECO:0007669"/>
    <property type="project" value="UniProtKB-EC"/>
</dbReference>
<dbReference type="GO" id="GO:0005524">
    <property type="term" value="F:ATP binding"/>
    <property type="evidence" value="ECO:0007669"/>
    <property type="project" value="UniProtKB-KW"/>
</dbReference>
<dbReference type="AlphaFoldDB" id="A0A1Y1SBK8"/>
<dbReference type="EMBL" id="AQQV01000003">
    <property type="protein sequence ID" value="ORE86030.1"/>
    <property type="molecule type" value="Genomic_DNA"/>
</dbReference>
<dbReference type="Proteomes" id="UP000192342">
    <property type="component" value="Unassembled WGS sequence"/>
</dbReference>
<comment type="catalytic activity">
    <reaction evidence="19">
        <text>(6R)-5,10-methylenetetrahydrofolyl-(gamma-L-Glu)(n) + L-glutamate + ATP = (6R)-5,10-methylenetetrahydrofolyl-(gamma-L-Glu)(n+1) + ADP + phosphate + H(+)</text>
        <dbReference type="Rhea" id="RHEA:51912"/>
        <dbReference type="Rhea" id="RHEA-COMP:13257"/>
        <dbReference type="Rhea" id="RHEA-COMP:13258"/>
        <dbReference type="ChEBI" id="CHEBI:15378"/>
        <dbReference type="ChEBI" id="CHEBI:29985"/>
        <dbReference type="ChEBI" id="CHEBI:30616"/>
        <dbReference type="ChEBI" id="CHEBI:43474"/>
        <dbReference type="ChEBI" id="CHEBI:136572"/>
        <dbReference type="ChEBI" id="CHEBI:456216"/>
        <dbReference type="EC" id="6.3.2.17"/>
    </reaction>
</comment>
<keyword evidence="11" id="KW-0067">ATP-binding</keyword>
<feature type="domain" description="Mur ligase central" evidence="22">
    <location>
        <begin position="38"/>
        <end position="176"/>
    </location>
</feature>
<dbReference type="InterPro" id="IPR036565">
    <property type="entry name" value="Mur-like_cat_sf"/>
</dbReference>
<evidence type="ECO:0000256" key="11">
    <source>
        <dbReference type="ARBA" id="ARBA00022840"/>
    </source>
</evidence>
<dbReference type="PANTHER" id="PTHR11136:SF0">
    <property type="entry name" value="DIHYDROFOLATE SYNTHETASE-RELATED"/>
    <property type="match status" value="1"/>
</dbReference>
<keyword evidence="9" id="KW-0479">Metal-binding</keyword>
<evidence type="ECO:0000256" key="1">
    <source>
        <dbReference type="ARBA" id="ARBA00002714"/>
    </source>
</evidence>
<feature type="domain" description="Mur ligase C-terminal" evidence="21">
    <location>
        <begin position="253"/>
        <end position="369"/>
    </location>
</feature>
<dbReference type="STRING" id="1317117.ATO7_12073"/>
<evidence type="ECO:0000256" key="4">
    <source>
        <dbReference type="ARBA" id="ARBA00008276"/>
    </source>
</evidence>
<sequence length="381" mass="41087">MSWQQQLHPRGIDLGLERIRHVFDSMELRAQVPKVLTVAGTNGKGTCVEAAQALALAAGKRVGSYTSPHLWRYNERIRIDGQSVTDARIVAAFERIEARRGAQSLTYFEFATLAAFEIFAQENLDLWILEVGLGGRLDAVNLIDADVAVVTSIGLDHQDWLGSDLEKIADEKLAIGRSGQHLFAGRSVPAAACQRARSAGVDVRSLAENRLETSDCPPALVRENLELACQALDALDMLPPAPGAILRTLQVPGRCERHVFAQHEEIYDVAHNADAIAHLLEFLGGLPAAGSTVAVFSALADKPIEEMSAMLDGAVDAWCLVGLNEPRGLTVGALQQRIRSEKPVHAFESFGGALEAARAMGRRIVVCGSFHTVSAGKPRHG</sequence>